<keyword evidence="2" id="KW-0479">Metal-binding</keyword>
<gene>
    <name evidence="6" type="ORF">FC057_03395</name>
</gene>
<proteinExistence type="inferred from homology"/>
<dbReference type="PROSITE" id="PS51891">
    <property type="entry name" value="CENP_V_GFA"/>
    <property type="match status" value="1"/>
</dbReference>
<sequence length="147" mass="16131">MSLKGICLCGEVSFELSGALPPIYQCHCSLCRKVSGSSSNSALIVKADNFKWLSSTNSIGRYVSSSGFKSEFCQCCGSPVPNLSSSKDKYWVPAGLMSEDLETTIKAHVYVNSRANWDEAFICDNVEEFATMPSESEWLKLSDKPYA</sequence>
<evidence type="ECO:0000313" key="6">
    <source>
        <dbReference type="EMBL" id="TKG36940.1"/>
    </source>
</evidence>
<protein>
    <submittedName>
        <fullName evidence="6">GFA family protein</fullName>
    </submittedName>
</protein>
<comment type="caution">
    <text evidence="6">The sequence shown here is derived from an EMBL/GenBank/DDBJ whole genome shotgun (WGS) entry which is preliminary data.</text>
</comment>
<accession>A0AB38NW23</accession>
<dbReference type="Proteomes" id="UP000308018">
    <property type="component" value="Unassembled WGS sequence"/>
</dbReference>
<evidence type="ECO:0000313" key="7">
    <source>
        <dbReference type="Proteomes" id="UP000308018"/>
    </source>
</evidence>
<dbReference type="PANTHER" id="PTHR33337:SF40">
    <property type="entry name" value="CENP-V_GFA DOMAIN-CONTAINING PROTEIN-RELATED"/>
    <property type="match status" value="1"/>
</dbReference>
<dbReference type="InterPro" id="IPR011057">
    <property type="entry name" value="Mss4-like_sf"/>
</dbReference>
<name>A0AB38NW23_9VIBR</name>
<feature type="domain" description="CENP-V/GFA" evidence="5">
    <location>
        <begin position="3"/>
        <end position="118"/>
    </location>
</feature>
<dbReference type="SUPFAM" id="SSF51316">
    <property type="entry name" value="Mss4-like"/>
    <property type="match status" value="1"/>
</dbReference>
<dbReference type="EMBL" id="SYVV01000004">
    <property type="protein sequence ID" value="TKG36940.1"/>
    <property type="molecule type" value="Genomic_DNA"/>
</dbReference>
<dbReference type="Gene3D" id="3.90.1590.10">
    <property type="entry name" value="glutathione-dependent formaldehyde- activating enzyme (gfa)"/>
    <property type="match status" value="1"/>
</dbReference>
<keyword evidence="3" id="KW-0862">Zinc</keyword>
<comment type="similarity">
    <text evidence="1">Belongs to the Gfa family.</text>
</comment>
<dbReference type="AlphaFoldDB" id="A0AB38NW23"/>
<evidence type="ECO:0000256" key="2">
    <source>
        <dbReference type="ARBA" id="ARBA00022723"/>
    </source>
</evidence>
<dbReference type="InterPro" id="IPR006913">
    <property type="entry name" value="CENP-V/GFA"/>
</dbReference>
<dbReference type="Pfam" id="PF04828">
    <property type="entry name" value="GFA"/>
    <property type="match status" value="1"/>
</dbReference>
<dbReference type="PANTHER" id="PTHR33337">
    <property type="entry name" value="GFA DOMAIN-CONTAINING PROTEIN"/>
    <property type="match status" value="1"/>
</dbReference>
<evidence type="ECO:0000256" key="1">
    <source>
        <dbReference type="ARBA" id="ARBA00005495"/>
    </source>
</evidence>
<reference evidence="6 7" key="1">
    <citation type="submission" date="2019-04" db="EMBL/GenBank/DDBJ databases">
        <title>A reverse ecology approach based on a biological definition of microbial populations.</title>
        <authorList>
            <person name="Arevalo P."/>
            <person name="Vaninsberghe D."/>
            <person name="Elsherbini J."/>
            <person name="Gore J."/>
            <person name="Polz M."/>
        </authorList>
    </citation>
    <scope>NUCLEOTIDE SEQUENCE [LARGE SCALE GENOMIC DNA]</scope>
    <source>
        <strain evidence="6 7">10N.222.45.A8</strain>
    </source>
</reference>
<keyword evidence="4" id="KW-0456">Lyase</keyword>
<evidence type="ECO:0000256" key="4">
    <source>
        <dbReference type="ARBA" id="ARBA00023239"/>
    </source>
</evidence>
<organism evidence="6 7">
    <name type="scientific">Vibrio tasmaniensis</name>
    <dbReference type="NCBI Taxonomy" id="212663"/>
    <lineage>
        <taxon>Bacteria</taxon>
        <taxon>Pseudomonadati</taxon>
        <taxon>Pseudomonadota</taxon>
        <taxon>Gammaproteobacteria</taxon>
        <taxon>Vibrionales</taxon>
        <taxon>Vibrionaceae</taxon>
        <taxon>Vibrio</taxon>
    </lineage>
</organism>
<dbReference type="GO" id="GO:0046872">
    <property type="term" value="F:metal ion binding"/>
    <property type="evidence" value="ECO:0007669"/>
    <property type="project" value="UniProtKB-KW"/>
</dbReference>
<evidence type="ECO:0000256" key="3">
    <source>
        <dbReference type="ARBA" id="ARBA00022833"/>
    </source>
</evidence>
<dbReference type="GO" id="GO:0016846">
    <property type="term" value="F:carbon-sulfur lyase activity"/>
    <property type="evidence" value="ECO:0007669"/>
    <property type="project" value="InterPro"/>
</dbReference>
<evidence type="ECO:0000259" key="5">
    <source>
        <dbReference type="PROSITE" id="PS51891"/>
    </source>
</evidence>